<accession>A0A423W0F4</accession>
<evidence type="ECO:0000256" key="1">
    <source>
        <dbReference type="SAM" id="MobiDB-lite"/>
    </source>
</evidence>
<organism evidence="2 3">
    <name type="scientific">Cytospora schulzeri</name>
    <dbReference type="NCBI Taxonomy" id="448051"/>
    <lineage>
        <taxon>Eukaryota</taxon>
        <taxon>Fungi</taxon>
        <taxon>Dikarya</taxon>
        <taxon>Ascomycota</taxon>
        <taxon>Pezizomycotina</taxon>
        <taxon>Sordariomycetes</taxon>
        <taxon>Sordariomycetidae</taxon>
        <taxon>Diaporthales</taxon>
        <taxon>Cytosporaceae</taxon>
        <taxon>Cytospora</taxon>
    </lineage>
</organism>
<evidence type="ECO:0000313" key="3">
    <source>
        <dbReference type="Proteomes" id="UP000283895"/>
    </source>
</evidence>
<dbReference type="OrthoDB" id="3870679at2759"/>
<dbReference type="Proteomes" id="UP000283895">
    <property type="component" value="Unassembled WGS sequence"/>
</dbReference>
<reference evidence="2 3" key="1">
    <citation type="submission" date="2015-09" db="EMBL/GenBank/DDBJ databases">
        <title>Host preference determinants of Valsa canker pathogens revealed by comparative genomics.</title>
        <authorList>
            <person name="Yin Z."/>
            <person name="Huang L."/>
        </authorList>
    </citation>
    <scope>NUCLEOTIDE SEQUENCE [LARGE SCALE GENOMIC DNA]</scope>
    <source>
        <strain evidence="2 3">03-1</strain>
    </source>
</reference>
<feature type="compositionally biased region" description="Low complexity" evidence="1">
    <location>
        <begin position="305"/>
        <end position="320"/>
    </location>
</feature>
<comment type="caution">
    <text evidence="2">The sequence shown here is derived from an EMBL/GenBank/DDBJ whole genome shotgun (WGS) entry which is preliminary data.</text>
</comment>
<feature type="compositionally biased region" description="Polar residues" evidence="1">
    <location>
        <begin position="327"/>
        <end position="339"/>
    </location>
</feature>
<feature type="compositionally biased region" description="Acidic residues" evidence="1">
    <location>
        <begin position="191"/>
        <end position="210"/>
    </location>
</feature>
<feature type="region of interest" description="Disordered" evidence="1">
    <location>
        <begin position="1"/>
        <end position="92"/>
    </location>
</feature>
<dbReference type="EMBL" id="LKEA01000031">
    <property type="protein sequence ID" value="ROV96841.1"/>
    <property type="molecule type" value="Genomic_DNA"/>
</dbReference>
<keyword evidence="3" id="KW-1185">Reference proteome</keyword>
<dbReference type="STRING" id="356882.A0A423W0F4"/>
<name>A0A423W0F4_9PEZI</name>
<evidence type="ECO:0000313" key="2">
    <source>
        <dbReference type="EMBL" id="ROV96841.1"/>
    </source>
</evidence>
<feature type="compositionally biased region" description="Basic and acidic residues" evidence="1">
    <location>
        <begin position="242"/>
        <end position="254"/>
    </location>
</feature>
<protein>
    <submittedName>
        <fullName evidence="2">Uncharacterized protein</fullName>
    </submittedName>
</protein>
<feature type="compositionally biased region" description="Acidic residues" evidence="1">
    <location>
        <begin position="158"/>
        <end position="174"/>
    </location>
</feature>
<dbReference type="AlphaFoldDB" id="A0A423W0F4"/>
<feature type="region of interest" description="Disordered" evidence="1">
    <location>
        <begin position="408"/>
        <end position="428"/>
    </location>
</feature>
<feature type="compositionally biased region" description="Basic and acidic residues" evidence="1">
    <location>
        <begin position="372"/>
        <end position="383"/>
    </location>
</feature>
<proteinExistence type="predicted"/>
<feature type="region of interest" description="Disordered" evidence="1">
    <location>
        <begin position="105"/>
        <end position="396"/>
    </location>
</feature>
<gene>
    <name evidence="2" type="ORF">VMCG_07854</name>
</gene>
<sequence length="465" mass="52733">MVPHKIKSVVIRPSEGSDGDQRSPITVRPDRPTITTTEVDGVTKVHETEPFTPSQAGSSAEDVDSPLRNPREPPEPPAIQFIPATPSGMTPAEEKTKMLGNFYEELEEKPARSPSVVRRALGRRRHSTHSPSPVRKTRPGFLTRTFSLSRNVRKDTTEFPDPDDYAVANDDDIDETRLHPDWRPSYFHGYDDDDGYDYGVFDPDDDDEEEDYRHRRRRPAPLKRSLSERMKRTFAIMPLQDVYDRDAGPPPDRRTLKRTSSGNLRVVKKRGSVGSSLREKRKKDNQYHQHQHHHRPSTAPDSRDSNNNSSSSNSNNGSSSRRVFWPSRSNSLRRGQSQNRNRHGDDDDDASGVAASAPSPENGKAAAAAAAADHRDRDRERGRAMPPRTSETRRWSVSQNIGTLTRRLSEKRREKRSNELRGKISGPREVRDGVGEVYQREGFREAFMRPRGLGVREDVYPGQAY</sequence>